<dbReference type="AlphaFoldDB" id="A0ABD6ATS9"/>
<evidence type="ECO:0000313" key="3">
    <source>
        <dbReference type="Proteomes" id="UP001597187"/>
    </source>
</evidence>
<feature type="compositionally biased region" description="Basic and acidic residues" evidence="1">
    <location>
        <begin position="50"/>
        <end position="60"/>
    </location>
</feature>
<name>A0ABD6ATS9_9EURY</name>
<organism evidence="2 3">
    <name type="scientific">Halomarina rubra</name>
    <dbReference type="NCBI Taxonomy" id="2071873"/>
    <lineage>
        <taxon>Archaea</taxon>
        <taxon>Methanobacteriati</taxon>
        <taxon>Methanobacteriota</taxon>
        <taxon>Stenosarchaea group</taxon>
        <taxon>Halobacteria</taxon>
        <taxon>Halobacteriales</taxon>
        <taxon>Natronomonadaceae</taxon>
        <taxon>Halomarina</taxon>
    </lineage>
</organism>
<comment type="caution">
    <text evidence="2">The sequence shown here is derived from an EMBL/GenBank/DDBJ whole genome shotgun (WGS) entry which is preliminary data.</text>
</comment>
<feature type="region of interest" description="Disordered" evidence="1">
    <location>
        <begin position="1"/>
        <end position="64"/>
    </location>
</feature>
<dbReference type="Proteomes" id="UP001597187">
    <property type="component" value="Unassembled WGS sequence"/>
</dbReference>
<keyword evidence="3" id="KW-1185">Reference proteome</keyword>
<gene>
    <name evidence="2" type="ORF">ACFSBT_07765</name>
</gene>
<evidence type="ECO:0000313" key="2">
    <source>
        <dbReference type="EMBL" id="MFD1513169.1"/>
    </source>
</evidence>
<dbReference type="RefSeq" id="WP_250873130.1">
    <property type="nucleotide sequence ID" value="NZ_JALXFV010000003.1"/>
</dbReference>
<reference evidence="2 3" key="1">
    <citation type="journal article" date="2019" name="Int. J. Syst. Evol. Microbiol.">
        <title>The Global Catalogue of Microorganisms (GCM) 10K type strain sequencing project: providing services to taxonomists for standard genome sequencing and annotation.</title>
        <authorList>
            <consortium name="The Broad Institute Genomics Platform"/>
            <consortium name="The Broad Institute Genome Sequencing Center for Infectious Disease"/>
            <person name="Wu L."/>
            <person name="Ma J."/>
        </authorList>
    </citation>
    <scope>NUCLEOTIDE SEQUENCE [LARGE SCALE GENOMIC DNA]</scope>
    <source>
        <strain evidence="2 3">CGMCC 1.12563</strain>
    </source>
</reference>
<feature type="compositionally biased region" description="Basic and acidic residues" evidence="1">
    <location>
        <begin position="10"/>
        <end position="20"/>
    </location>
</feature>
<protein>
    <submittedName>
        <fullName evidence="2">Uncharacterized protein</fullName>
    </submittedName>
</protein>
<dbReference type="EMBL" id="JBHUDC010000003">
    <property type="protein sequence ID" value="MFD1513169.1"/>
    <property type="molecule type" value="Genomic_DNA"/>
</dbReference>
<sequence length="103" mass="11352">MSDRPGPPGDDERARLREDAPQLIGQSAGGSHIYYDEVGDTMYEGSPDDPDTRRNERPLDDAGVEGIVDTVNEREGWNWLSEFTQERLPDLGTITGDDADESG</sequence>
<evidence type="ECO:0000256" key="1">
    <source>
        <dbReference type="SAM" id="MobiDB-lite"/>
    </source>
</evidence>
<accession>A0ABD6ATS9</accession>
<proteinExistence type="predicted"/>